<dbReference type="SMART" id="SM00116">
    <property type="entry name" value="CBS"/>
    <property type="match status" value="2"/>
</dbReference>
<evidence type="ECO:0000256" key="2">
    <source>
        <dbReference type="PROSITE-ProRule" id="PRU00703"/>
    </source>
</evidence>
<evidence type="ECO:0000313" key="4">
    <source>
        <dbReference type="EMBL" id="REJ06333.1"/>
    </source>
</evidence>
<dbReference type="Proteomes" id="UP000262172">
    <property type="component" value="Unassembled WGS sequence"/>
</dbReference>
<dbReference type="Gene3D" id="3.10.580.10">
    <property type="entry name" value="CBS-domain"/>
    <property type="match status" value="1"/>
</dbReference>
<sequence>MKETLTKDIMTPGARCIGENDTLATAARLMADLEIGALPICGEDGKLKGMLTDRDIVVKAIANGHDPAQTAAGVLAEGRPYMVDSEDDVHRALEVMEEHQVRRVPVIEDHVLVGIIAQADIARAMAPQQTGETVEQISR</sequence>
<dbReference type="InterPro" id="IPR000644">
    <property type="entry name" value="CBS_dom"/>
</dbReference>
<accession>A0A371NWA7</accession>
<organism evidence="4 5">
    <name type="scientific">Microbacterium bovistercoris</name>
    <dbReference type="NCBI Taxonomy" id="2293570"/>
    <lineage>
        <taxon>Bacteria</taxon>
        <taxon>Bacillati</taxon>
        <taxon>Actinomycetota</taxon>
        <taxon>Actinomycetes</taxon>
        <taxon>Micrococcales</taxon>
        <taxon>Microbacteriaceae</taxon>
        <taxon>Microbacterium</taxon>
    </lineage>
</organism>
<dbReference type="PROSITE" id="PS51371">
    <property type="entry name" value="CBS"/>
    <property type="match status" value="2"/>
</dbReference>
<gene>
    <name evidence="4" type="ORF">DY023_06775</name>
</gene>
<dbReference type="PANTHER" id="PTHR43080">
    <property type="entry name" value="CBS DOMAIN-CONTAINING PROTEIN CBSX3, MITOCHONDRIAL"/>
    <property type="match status" value="1"/>
</dbReference>
<dbReference type="EMBL" id="QUAB01000036">
    <property type="protein sequence ID" value="REJ06333.1"/>
    <property type="molecule type" value="Genomic_DNA"/>
</dbReference>
<evidence type="ECO:0000313" key="5">
    <source>
        <dbReference type="Proteomes" id="UP000262172"/>
    </source>
</evidence>
<keyword evidence="1 2" id="KW-0129">CBS domain</keyword>
<dbReference type="InterPro" id="IPR046342">
    <property type="entry name" value="CBS_dom_sf"/>
</dbReference>
<evidence type="ECO:0000259" key="3">
    <source>
        <dbReference type="PROSITE" id="PS51371"/>
    </source>
</evidence>
<dbReference type="Pfam" id="PF00571">
    <property type="entry name" value="CBS"/>
    <property type="match status" value="2"/>
</dbReference>
<keyword evidence="5" id="KW-1185">Reference proteome</keyword>
<dbReference type="SUPFAM" id="SSF54631">
    <property type="entry name" value="CBS-domain pair"/>
    <property type="match status" value="1"/>
</dbReference>
<protein>
    <submittedName>
        <fullName evidence="4">CBS domain-containing protein</fullName>
    </submittedName>
</protein>
<dbReference type="CDD" id="cd04622">
    <property type="entry name" value="CBS_pair_HRP1_like"/>
    <property type="match status" value="1"/>
</dbReference>
<dbReference type="AlphaFoldDB" id="A0A371NWA7"/>
<feature type="domain" description="CBS" evidence="3">
    <location>
        <begin position="10"/>
        <end position="67"/>
    </location>
</feature>
<dbReference type="InterPro" id="IPR051257">
    <property type="entry name" value="Diverse_CBS-Domain"/>
</dbReference>
<reference evidence="4 5" key="1">
    <citation type="submission" date="2018-08" db="EMBL/GenBank/DDBJ databases">
        <title>Isolation, diversity and antifungal activity of Actinobacteria from cow dung.</title>
        <authorList>
            <person name="Ling L."/>
        </authorList>
    </citation>
    <scope>NUCLEOTIDE SEQUENCE [LARGE SCALE GENOMIC DNA]</scope>
    <source>
        <strain evidence="4 5">NEAU-LLE</strain>
    </source>
</reference>
<evidence type="ECO:0000256" key="1">
    <source>
        <dbReference type="ARBA" id="ARBA00023122"/>
    </source>
</evidence>
<comment type="caution">
    <text evidence="4">The sequence shown here is derived from an EMBL/GenBank/DDBJ whole genome shotgun (WGS) entry which is preliminary data.</text>
</comment>
<dbReference type="PANTHER" id="PTHR43080:SF2">
    <property type="entry name" value="CBS DOMAIN-CONTAINING PROTEIN"/>
    <property type="match status" value="1"/>
</dbReference>
<dbReference type="OrthoDB" id="9789996at2"/>
<proteinExistence type="predicted"/>
<feature type="domain" description="CBS" evidence="3">
    <location>
        <begin position="75"/>
        <end position="133"/>
    </location>
</feature>
<name>A0A371NWA7_9MICO</name>